<evidence type="ECO:0000259" key="2">
    <source>
        <dbReference type="Pfam" id="PF00501"/>
    </source>
</evidence>
<dbReference type="eggNOG" id="KOG1180">
    <property type="taxonomic scope" value="Eukaryota"/>
</dbReference>
<feature type="region of interest" description="Disordered" evidence="1">
    <location>
        <begin position="51"/>
        <end position="101"/>
    </location>
</feature>
<evidence type="ECO:0000313" key="3">
    <source>
        <dbReference type="EMBL" id="OAF54666.1"/>
    </source>
</evidence>
<dbReference type="InterPro" id="IPR042099">
    <property type="entry name" value="ANL_N_sf"/>
</dbReference>
<dbReference type="AlphaFoldDB" id="A0A176ZXK7"/>
<dbReference type="Gene3D" id="3.40.50.12780">
    <property type="entry name" value="N-terminal domain of ligase-like"/>
    <property type="match status" value="1"/>
</dbReference>
<dbReference type="VEuPathDB" id="FungiDB:GMDG_01071"/>
<organism evidence="3">
    <name type="scientific">Pseudogymnoascus destructans</name>
    <dbReference type="NCBI Taxonomy" id="655981"/>
    <lineage>
        <taxon>Eukaryota</taxon>
        <taxon>Fungi</taxon>
        <taxon>Dikarya</taxon>
        <taxon>Ascomycota</taxon>
        <taxon>Pezizomycotina</taxon>
        <taxon>Leotiomycetes</taxon>
        <taxon>Thelebolales</taxon>
        <taxon>Thelebolaceae</taxon>
        <taxon>Pseudogymnoascus</taxon>
    </lineage>
</organism>
<dbReference type="GO" id="GO:0016020">
    <property type="term" value="C:membrane"/>
    <property type="evidence" value="ECO:0007669"/>
    <property type="project" value="TreeGrafter"/>
</dbReference>
<dbReference type="InterPro" id="IPR000873">
    <property type="entry name" value="AMP-dep_synth/lig_dom"/>
</dbReference>
<dbReference type="RefSeq" id="XP_024319970.1">
    <property type="nucleotide sequence ID" value="XM_024472397.1"/>
</dbReference>
<protein>
    <recommendedName>
        <fullName evidence="2">AMP-dependent synthetase/ligase domain-containing protein</fullName>
    </recommendedName>
</protein>
<gene>
    <name evidence="3" type="ORF">VC83_08854</name>
</gene>
<feature type="domain" description="AMP-dependent synthetase/ligase" evidence="2">
    <location>
        <begin position="146"/>
        <end position="228"/>
    </location>
</feature>
<evidence type="ECO:0000256" key="1">
    <source>
        <dbReference type="SAM" id="MobiDB-lite"/>
    </source>
</evidence>
<dbReference type="PANTHER" id="PTHR43272">
    <property type="entry name" value="LONG-CHAIN-FATTY-ACID--COA LIGASE"/>
    <property type="match status" value="1"/>
</dbReference>
<dbReference type="Proteomes" id="UP000077154">
    <property type="component" value="Unassembled WGS sequence"/>
</dbReference>
<reference evidence="3" key="1">
    <citation type="submission" date="2016-03" db="EMBL/GenBank/DDBJ databases">
        <title>Updated assembly of Pseudogymnoascus destructans, the fungus causing white-nose syndrome of bats.</title>
        <authorList>
            <person name="Palmer J.M."/>
            <person name="Drees K.P."/>
            <person name="Foster J.T."/>
            <person name="Lindner D.L."/>
        </authorList>
    </citation>
    <scope>NUCLEOTIDE SEQUENCE [LARGE SCALE GENOMIC DNA]</scope>
    <source>
        <strain evidence="3">20631-21</strain>
    </source>
</reference>
<feature type="compositionally biased region" description="Polar residues" evidence="1">
    <location>
        <begin position="56"/>
        <end position="77"/>
    </location>
</feature>
<dbReference type="Pfam" id="PF00501">
    <property type="entry name" value="AMP-binding"/>
    <property type="match status" value="1"/>
</dbReference>
<name>A0A176ZXK7_9PEZI</name>
<dbReference type="GO" id="GO:0005783">
    <property type="term" value="C:endoplasmic reticulum"/>
    <property type="evidence" value="ECO:0007669"/>
    <property type="project" value="TreeGrafter"/>
</dbReference>
<dbReference type="PANTHER" id="PTHR43272:SF11">
    <property type="entry name" value="AMP-DEPENDENT SYNTHETASE_LIGASE DOMAIN-CONTAINING PROTEIN"/>
    <property type="match status" value="1"/>
</dbReference>
<dbReference type="GO" id="GO:0004467">
    <property type="term" value="F:long-chain fatty acid-CoA ligase activity"/>
    <property type="evidence" value="ECO:0007669"/>
    <property type="project" value="TreeGrafter"/>
</dbReference>
<dbReference type="EMBL" id="KV441417">
    <property type="protein sequence ID" value="OAF54666.1"/>
    <property type="molecule type" value="Genomic_DNA"/>
</dbReference>
<dbReference type="OrthoDB" id="4138492at2759"/>
<proteinExistence type="predicted"/>
<accession>A0A176ZXK7</accession>
<dbReference type="GeneID" id="36291893"/>
<sequence>MVTFDNMLLATDELVTRIFSDWDVYSTSLVGGLIIFATVLTVWGRDPDTHPMLLSRQAQPSPVRNPGESSVYRSHSSPHGMELNTGLNVKDPGQNKWSRGRNGDLRDVWRKAVRGRTDPEGNPTGEKGRIITIVGPEQTVDHDLDEVSKQINIIGQYLKHHGGSRVAIYLPNSIELLAALFACTFYDLTPIILPYDQPGHVVADMLKVSEADTLVTAVGNLPFDAVTKDYAGLKNLIWVVDEGSKHLDWDEVPTGSGGAIHVSTWQEVVEEQSNVSAELPPLDKTTPKNVLSFWFPEIHEPGELVEYTHGNLVSAISAQISAIPTTQKIGRSDLFFPADSLSSNYTLVLTLAALYYNASLALNSVASRETNLRNATRGVAPTIIVASAHTLAQVHANTAAKLSNVVYNLIHWFQTRTLTENGVMPVASMFSRLNDGLKPAIGTTPGKLRFVFVSEQAGGNSPPLSALALNDLRIFTGARVVYALTAAKVAGAVTQTSFYDYRAGPKEPGQYSHFGAPVSSVEVLLKDTKHRKVTDEEIQGEVVARGPAVVGGEASLGIVGRINEDNTLAYL</sequence>
<dbReference type="SUPFAM" id="SSF56801">
    <property type="entry name" value="Acetyl-CoA synthetase-like"/>
    <property type="match status" value="1"/>
</dbReference>